<dbReference type="EMBL" id="JH688699">
    <property type="protein sequence ID" value="EJD32736.1"/>
    <property type="molecule type" value="Genomic_DNA"/>
</dbReference>
<sequence length="353" mass="40323">MGLLISIARLSFTQLVYALRPLSDRHQVENPWFLHGPHADVEDAQSSACEVDPRATSGWDEDGPGTYAMRWFHADSTRLFQMMVIAHDAATDWSGAAAPLDVSWHKEELPKVQLYGHGPRGDYAPVEVHCALDDILRQRSPPPTFTALELHGIHARLDVVWLRHSRAPPRIPLALLRMKVFTSMREMHAMTTVLREHCLQDFQQVMLCVDPRAEVTYGRSMSDWGVSRIWEKLPCPSTISSSNADRLRIHSEVSGSSEDEGHVPYSLSRRQHAIRLHRQAGRRHERATQQLEEVRERIARDETAHRARLAALSRRRPLDSIVMRALTDVMEQRVNLWMLPAHDYHPDESDTSS</sequence>
<accession>J0L8P8</accession>
<keyword evidence="2" id="KW-0732">Signal</keyword>
<proteinExistence type="predicted"/>
<name>J0L8P8_AURST</name>
<gene>
    <name evidence="3" type="ORF">AURDEDRAFT_178169</name>
</gene>
<feature type="chain" id="PRO_5003735615" evidence="2">
    <location>
        <begin position="19"/>
        <end position="353"/>
    </location>
</feature>
<evidence type="ECO:0000313" key="3">
    <source>
        <dbReference type="EMBL" id="EJD32736.1"/>
    </source>
</evidence>
<protein>
    <submittedName>
        <fullName evidence="3">Uncharacterized protein</fullName>
    </submittedName>
</protein>
<keyword evidence="4" id="KW-1185">Reference proteome</keyword>
<evidence type="ECO:0000256" key="1">
    <source>
        <dbReference type="SAM" id="Coils"/>
    </source>
</evidence>
<dbReference type="KEGG" id="adl:AURDEDRAFT_178169"/>
<keyword evidence="1" id="KW-0175">Coiled coil</keyword>
<feature type="coiled-coil region" evidence="1">
    <location>
        <begin position="277"/>
        <end position="304"/>
    </location>
</feature>
<feature type="signal peptide" evidence="2">
    <location>
        <begin position="1"/>
        <end position="18"/>
    </location>
</feature>
<evidence type="ECO:0000256" key="2">
    <source>
        <dbReference type="SAM" id="SignalP"/>
    </source>
</evidence>
<dbReference type="InParanoid" id="J0L8P8"/>
<reference evidence="4" key="1">
    <citation type="journal article" date="2012" name="Science">
        <title>The Paleozoic origin of enzymatic lignin decomposition reconstructed from 31 fungal genomes.</title>
        <authorList>
            <person name="Floudas D."/>
            <person name="Binder M."/>
            <person name="Riley R."/>
            <person name="Barry K."/>
            <person name="Blanchette R.A."/>
            <person name="Henrissat B."/>
            <person name="Martinez A.T."/>
            <person name="Otillar R."/>
            <person name="Spatafora J.W."/>
            <person name="Yadav J.S."/>
            <person name="Aerts A."/>
            <person name="Benoit I."/>
            <person name="Boyd A."/>
            <person name="Carlson A."/>
            <person name="Copeland A."/>
            <person name="Coutinho P.M."/>
            <person name="de Vries R.P."/>
            <person name="Ferreira P."/>
            <person name="Findley K."/>
            <person name="Foster B."/>
            <person name="Gaskell J."/>
            <person name="Glotzer D."/>
            <person name="Gorecki P."/>
            <person name="Heitman J."/>
            <person name="Hesse C."/>
            <person name="Hori C."/>
            <person name="Igarashi K."/>
            <person name="Jurgens J.A."/>
            <person name="Kallen N."/>
            <person name="Kersten P."/>
            <person name="Kohler A."/>
            <person name="Kuees U."/>
            <person name="Kumar T.K.A."/>
            <person name="Kuo A."/>
            <person name="LaButti K."/>
            <person name="Larrondo L.F."/>
            <person name="Lindquist E."/>
            <person name="Ling A."/>
            <person name="Lombard V."/>
            <person name="Lucas S."/>
            <person name="Lundell T."/>
            <person name="Martin R."/>
            <person name="McLaughlin D.J."/>
            <person name="Morgenstern I."/>
            <person name="Morin E."/>
            <person name="Murat C."/>
            <person name="Nagy L.G."/>
            <person name="Nolan M."/>
            <person name="Ohm R.A."/>
            <person name="Patyshakuliyeva A."/>
            <person name="Rokas A."/>
            <person name="Ruiz-Duenas F.J."/>
            <person name="Sabat G."/>
            <person name="Salamov A."/>
            <person name="Samejima M."/>
            <person name="Schmutz J."/>
            <person name="Slot J.C."/>
            <person name="St John F."/>
            <person name="Stenlid J."/>
            <person name="Sun H."/>
            <person name="Sun S."/>
            <person name="Syed K."/>
            <person name="Tsang A."/>
            <person name="Wiebenga A."/>
            <person name="Young D."/>
            <person name="Pisabarro A."/>
            <person name="Eastwood D.C."/>
            <person name="Martin F."/>
            <person name="Cullen D."/>
            <person name="Grigoriev I.V."/>
            <person name="Hibbett D.S."/>
        </authorList>
    </citation>
    <scope>NUCLEOTIDE SEQUENCE [LARGE SCALE GENOMIC DNA]</scope>
    <source>
        <strain evidence="4">TFB10046</strain>
    </source>
</reference>
<organism evidence="3 4">
    <name type="scientific">Auricularia subglabra (strain TFB-10046 / SS5)</name>
    <name type="common">White-rot fungus</name>
    <name type="synonym">Auricularia delicata (strain TFB10046)</name>
    <dbReference type="NCBI Taxonomy" id="717982"/>
    <lineage>
        <taxon>Eukaryota</taxon>
        <taxon>Fungi</taxon>
        <taxon>Dikarya</taxon>
        <taxon>Basidiomycota</taxon>
        <taxon>Agaricomycotina</taxon>
        <taxon>Agaricomycetes</taxon>
        <taxon>Auriculariales</taxon>
        <taxon>Auriculariaceae</taxon>
        <taxon>Auricularia</taxon>
    </lineage>
</organism>
<evidence type="ECO:0000313" key="4">
    <source>
        <dbReference type="Proteomes" id="UP000006514"/>
    </source>
</evidence>
<dbReference type="Proteomes" id="UP000006514">
    <property type="component" value="Unassembled WGS sequence"/>
</dbReference>
<dbReference type="AlphaFoldDB" id="J0L8P8"/>